<proteinExistence type="predicted"/>
<gene>
    <name evidence="1" type="ORF">RRG08_026079</name>
</gene>
<dbReference type="Proteomes" id="UP001283361">
    <property type="component" value="Unassembled WGS sequence"/>
</dbReference>
<comment type="caution">
    <text evidence="1">The sequence shown here is derived from an EMBL/GenBank/DDBJ whole genome shotgun (WGS) entry which is preliminary data.</text>
</comment>
<dbReference type="AlphaFoldDB" id="A0AAE0YR25"/>
<evidence type="ECO:0000313" key="2">
    <source>
        <dbReference type="Proteomes" id="UP001283361"/>
    </source>
</evidence>
<dbReference type="EMBL" id="JAWDGP010005602">
    <property type="protein sequence ID" value="KAK3755349.1"/>
    <property type="molecule type" value="Genomic_DNA"/>
</dbReference>
<evidence type="ECO:0000313" key="1">
    <source>
        <dbReference type="EMBL" id="KAK3755349.1"/>
    </source>
</evidence>
<name>A0AAE0YR25_9GAST</name>
<sequence length="104" mass="12159">MFPPVRRPCVHNCDFDSLLATTLPPLFGSHHHYHSNSPRREKFYQLPSRHIRWICQFYMFADLGVCLLWTRDLCSQGHTIIYSSSLADGIEEEVTEQLMSGYRV</sequence>
<keyword evidence="2" id="KW-1185">Reference proteome</keyword>
<organism evidence="1 2">
    <name type="scientific">Elysia crispata</name>
    <name type="common">lettuce slug</name>
    <dbReference type="NCBI Taxonomy" id="231223"/>
    <lineage>
        <taxon>Eukaryota</taxon>
        <taxon>Metazoa</taxon>
        <taxon>Spiralia</taxon>
        <taxon>Lophotrochozoa</taxon>
        <taxon>Mollusca</taxon>
        <taxon>Gastropoda</taxon>
        <taxon>Heterobranchia</taxon>
        <taxon>Euthyneura</taxon>
        <taxon>Panpulmonata</taxon>
        <taxon>Sacoglossa</taxon>
        <taxon>Placobranchoidea</taxon>
        <taxon>Plakobranchidae</taxon>
        <taxon>Elysia</taxon>
    </lineage>
</organism>
<reference evidence="1" key="1">
    <citation type="journal article" date="2023" name="G3 (Bethesda)">
        <title>A reference genome for the long-term kleptoplast-retaining sea slug Elysia crispata morphotype clarki.</title>
        <authorList>
            <person name="Eastman K.E."/>
            <person name="Pendleton A.L."/>
            <person name="Shaikh M.A."/>
            <person name="Suttiyut T."/>
            <person name="Ogas R."/>
            <person name="Tomko P."/>
            <person name="Gavelis G."/>
            <person name="Widhalm J.R."/>
            <person name="Wisecaver J.H."/>
        </authorList>
    </citation>
    <scope>NUCLEOTIDE SEQUENCE</scope>
    <source>
        <strain evidence="1">ECLA1</strain>
    </source>
</reference>
<accession>A0AAE0YR25</accession>
<protein>
    <submittedName>
        <fullName evidence="1">Uncharacterized protein</fullName>
    </submittedName>
</protein>